<evidence type="ECO:0000256" key="2">
    <source>
        <dbReference type="SAM" id="Phobius"/>
    </source>
</evidence>
<reference evidence="4 5" key="1">
    <citation type="submission" date="2019-06" db="EMBL/GenBank/DDBJ databases">
        <title>Pseudomonas bimorpha sp. nov. isolated from bovine raw milk and skim milk concentrate.</title>
        <authorList>
            <person name="Hofmann K."/>
            <person name="Huptas C."/>
            <person name="Doll E."/>
            <person name="Scherer S."/>
            <person name="Wenning M."/>
        </authorList>
    </citation>
    <scope>NUCLEOTIDE SEQUENCE [LARGE SCALE GENOMIC DNA]</scope>
    <source>
        <strain evidence="4 5">DSM 108990</strain>
    </source>
</reference>
<proteinExistence type="inferred from homology"/>
<dbReference type="Gene3D" id="1.10.150.320">
    <property type="entry name" value="Photosystem II 12 kDa extrinsic protein"/>
    <property type="match status" value="1"/>
</dbReference>
<name>A0A5C5Q439_9PSED</name>
<dbReference type="Pfam" id="PF03934">
    <property type="entry name" value="T2SSK"/>
    <property type="match status" value="1"/>
</dbReference>
<accession>A0A5C5Q439</accession>
<dbReference type="OrthoDB" id="5293133at2"/>
<dbReference type="PANTHER" id="PTHR38831:SF1">
    <property type="entry name" value="TYPE II SECRETION SYSTEM PROTEIN K-RELATED"/>
    <property type="match status" value="1"/>
</dbReference>
<dbReference type="InterPro" id="IPR005628">
    <property type="entry name" value="GspK"/>
</dbReference>
<dbReference type="SUPFAM" id="SSF54523">
    <property type="entry name" value="Pili subunits"/>
    <property type="match status" value="1"/>
</dbReference>
<feature type="domain" description="T2SS protein K second SAM-like" evidence="3">
    <location>
        <begin position="178"/>
        <end position="235"/>
    </location>
</feature>
<dbReference type="GO" id="GO:0009306">
    <property type="term" value="P:protein secretion"/>
    <property type="evidence" value="ECO:0007669"/>
    <property type="project" value="InterPro"/>
</dbReference>
<organism evidence="4 5">
    <name type="scientific">Pseudomonas saxonica</name>
    <dbReference type="NCBI Taxonomy" id="2600598"/>
    <lineage>
        <taxon>Bacteria</taxon>
        <taxon>Pseudomonadati</taxon>
        <taxon>Pseudomonadota</taxon>
        <taxon>Gammaproteobacteria</taxon>
        <taxon>Pseudomonadales</taxon>
        <taxon>Pseudomonadaceae</taxon>
        <taxon>Pseudomonas</taxon>
    </lineage>
</organism>
<evidence type="ECO:0000313" key="5">
    <source>
        <dbReference type="Proteomes" id="UP000317901"/>
    </source>
</evidence>
<sequence length="286" mass="31497">MRRNQQGIALITVLLVMSLALLVTAGMLRSHRLALHSSAQQIHQLQLRKLAFAGETWALEHLKTQLRDPAASVAAGQVWANAQPQLNIDNGRIEVEIEDLAARFNITALLAKGPADKVLAQRWNRLQALLKLSEVEASALQGLNLSDISQLRQVPGIDGPWLKTLQPWIVLLPKEAALNINTASATVLATLEGVTPHVANQLFAERPLQGHASVQDFTFTPALIGLGVQATGLGTTSRWFRITTHARLGQSRLRLESDVARDLKTDKWHLLQRRLLAPKHSESLDE</sequence>
<comment type="caution">
    <text evidence="4">The sequence shown here is derived from an EMBL/GenBank/DDBJ whole genome shotgun (WGS) entry which is preliminary data.</text>
</comment>
<dbReference type="Gene3D" id="3.30.1300.30">
    <property type="entry name" value="GSPII I/J protein-like"/>
    <property type="match status" value="1"/>
</dbReference>
<keyword evidence="1" id="KW-1003">Cell membrane</keyword>
<dbReference type="AlphaFoldDB" id="A0A5C5Q439"/>
<dbReference type="EMBL" id="VFIP01000002">
    <property type="protein sequence ID" value="TWS00522.1"/>
    <property type="molecule type" value="Genomic_DNA"/>
</dbReference>
<evidence type="ECO:0000256" key="1">
    <source>
        <dbReference type="PIRNR" id="PIRNR002786"/>
    </source>
</evidence>
<gene>
    <name evidence="4" type="ORF">FJD37_01830</name>
</gene>
<feature type="transmembrane region" description="Helical" evidence="2">
    <location>
        <begin position="7"/>
        <end position="28"/>
    </location>
</feature>
<dbReference type="SUPFAM" id="SSF47781">
    <property type="entry name" value="RuvA domain 2-like"/>
    <property type="match status" value="1"/>
</dbReference>
<dbReference type="InterPro" id="IPR045584">
    <property type="entry name" value="Pilin-like"/>
</dbReference>
<dbReference type="GO" id="GO:0005886">
    <property type="term" value="C:plasma membrane"/>
    <property type="evidence" value="ECO:0007669"/>
    <property type="project" value="UniProtKB-SubCell"/>
</dbReference>
<comment type="similarity">
    <text evidence="1">Belongs to the GSP K family.</text>
</comment>
<dbReference type="InterPro" id="IPR038072">
    <property type="entry name" value="GspK_central_sf"/>
</dbReference>
<keyword evidence="1" id="KW-0997">Cell inner membrane</keyword>
<dbReference type="InterPro" id="IPR010994">
    <property type="entry name" value="RuvA_2-like"/>
</dbReference>
<evidence type="ECO:0000259" key="3">
    <source>
        <dbReference type="Pfam" id="PF03934"/>
    </source>
</evidence>
<evidence type="ECO:0000313" key="4">
    <source>
        <dbReference type="EMBL" id="TWS00522.1"/>
    </source>
</evidence>
<comment type="subcellular location">
    <subcellularLocation>
        <location evidence="1">Cell inner membrane</location>
    </subcellularLocation>
</comment>
<keyword evidence="1 2" id="KW-0472">Membrane</keyword>
<keyword evidence="2" id="KW-1133">Transmembrane helix</keyword>
<dbReference type="InterPro" id="IPR049179">
    <property type="entry name" value="T2SSK_SAM-like_2nd"/>
</dbReference>
<dbReference type="RefSeq" id="WP_146424757.1">
    <property type="nucleotide sequence ID" value="NZ_VFIP01000002.1"/>
</dbReference>
<protein>
    <recommendedName>
        <fullName evidence="1">Type II secretion system protein K</fullName>
    </recommendedName>
</protein>
<dbReference type="SUPFAM" id="SSF158544">
    <property type="entry name" value="GspK insert domain-like"/>
    <property type="match status" value="1"/>
</dbReference>
<dbReference type="Proteomes" id="UP000317901">
    <property type="component" value="Unassembled WGS sequence"/>
</dbReference>
<dbReference type="PANTHER" id="PTHR38831">
    <property type="entry name" value="TYPE II SECRETION SYSTEM PROTEIN K"/>
    <property type="match status" value="1"/>
</dbReference>
<dbReference type="PIRSF" id="PIRSF002786">
    <property type="entry name" value="XcpX"/>
    <property type="match status" value="1"/>
</dbReference>
<keyword evidence="2" id="KW-0812">Transmembrane</keyword>
<keyword evidence="1" id="KW-0813">Transport</keyword>